<accession>A6I800</accession>
<protein>
    <submittedName>
        <fullName evidence="1">RCG40368</fullName>
    </submittedName>
</protein>
<evidence type="ECO:0000313" key="1">
    <source>
        <dbReference type="EMBL" id="EDM17870.1"/>
    </source>
</evidence>
<reference evidence="1 2" key="1">
    <citation type="submission" date="2005-09" db="EMBL/GenBank/DDBJ databases">
        <authorList>
            <person name="Mural R.J."/>
            <person name="Li P.W."/>
            <person name="Adams M.D."/>
            <person name="Amanatides P.G."/>
            <person name="Baden-Tillson H."/>
            <person name="Barnstead M."/>
            <person name="Chin S.H."/>
            <person name="Dew I."/>
            <person name="Evans C.A."/>
            <person name="Ferriera S."/>
            <person name="Flanigan M."/>
            <person name="Fosler C."/>
            <person name="Glodek A."/>
            <person name="Gu Z."/>
            <person name="Holt R.A."/>
            <person name="Jennings D."/>
            <person name="Kraft C.L."/>
            <person name="Lu F."/>
            <person name="Nguyen T."/>
            <person name="Nusskern D.R."/>
            <person name="Pfannkoch C.M."/>
            <person name="Sitter C."/>
            <person name="Sutton G.G."/>
            <person name="Venter J.C."/>
            <person name="Wang Z."/>
            <person name="Woodage T."/>
            <person name="Zheng X.H."/>
            <person name="Zhong F."/>
        </authorList>
    </citation>
    <scope>NUCLEOTIDE SEQUENCE [LARGE SCALE GENOMIC DNA]</scope>
    <source>
        <strain>BN</strain>
        <strain evidence="2">Sprague-Dawley</strain>
    </source>
</reference>
<name>A6I800_RAT</name>
<dbReference type="Proteomes" id="UP000234681">
    <property type="component" value="Chromosome 1"/>
</dbReference>
<proteinExistence type="predicted"/>
<gene>
    <name evidence="1" type="ORF">rCG_40368</name>
</gene>
<feature type="non-terminal residue" evidence="1">
    <location>
        <position position="43"/>
    </location>
</feature>
<dbReference type="AlphaFoldDB" id="A6I800"/>
<sequence>MFIPLLQTVRSSFPEFGVSTHGVQRIKPRFREITFRDHGISPS</sequence>
<dbReference type="EMBL" id="CH473956">
    <property type="protein sequence ID" value="EDM17870.1"/>
    <property type="molecule type" value="Genomic_DNA"/>
</dbReference>
<organism evidence="1 2">
    <name type="scientific">Rattus norvegicus</name>
    <name type="common">Rat</name>
    <dbReference type="NCBI Taxonomy" id="10116"/>
    <lineage>
        <taxon>Eukaryota</taxon>
        <taxon>Metazoa</taxon>
        <taxon>Chordata</taxon>
        <taxon>Craniata</taxon>
        <taxon>Vertebrata</taxon>
        <taxon>Euteleostomi</taxon>
        <taxon>Mammalia</taxon>
        <taxon>Eutheria</taxon>
        <taxon>Euarchontoglires</taxon>
        <taxon>Glires</taxon>
        <taxon>Rodentia</taxon>
        <taxon>Myomorpha</taxon>
        <taxon>Muroidea</taxon>
        <taxon>Muridae</taxon>
        <taxon>Murinae</taxon>
        <taxon>Rattus</taxon>
    </lineage>
</organism>
<evidence type="ECO:0000313" key="2">
    <source>
        <dbReference type="Proteomes" id="UP000234681"/>
    </source>
</evidence>